<evidence type="ECO:0000313" key="2">
    <source>
        <dbReference type="EMBL" id="MDG5976287.1"/>
    </source>
</evidence>
<gene>
    <name evidence="2" type="ORF">H010_13566</name>
</gene>
<evidence type="ECO:0000256" key="1">
    <source>
        <dbReference type="SAM" id="Phobius"/>
    </source>
</evidence>
<protein>
    <submittedName>
        <fullName evidence="2">Permease of the major facilitator superfamily protein</fullName>
    </submittedName>
</protein>
<keyword evidence="1" id="KW-1133">Transmembrane helix</keyword>
<dbReference type="InterPro" id="IPR045708">
    <property type="entry name" value="DUF6064"/>
</dbReference>
<feature type="transmembrane region" description="Helical" evidence="1">
    <location>
        <begin position="88"/>
        <end position="110"/>
    </location>
</feature>
<feature type="transmembrane region" description="Helical" evidence="1">
    <location>
        <begin position="180"/>
        <end position="200"/>
    </location>
</feature>
<keyword evidence="1" id="KW-0812">Transmembrane</keyword>
<feature type="transmembrane region" description="Helical" evidence="1">
    <location>
        <begin position="122"/>
        <end position="141"/>
    </location>
</feature>
<accession>A0A9X4NSA9</accession>
<keyword evidence="1" id="KW-0472">Membrane</keyword>
<keyword evidence="3" id="KW-1185">Reference proteome</keyword>
<organism evidence="2 3">
    <name type="scientific">Hydrogenophaga taeniospiralis CCUG 15921</name>
    <dbReference type="NCBI Taxonomy" id="1281780"/>
    <lineage>
        <taxon>Bacteria</taxon>
        <taxon>Pseudomonadati</taxon>
        <taxon>Pseudomonadota</taxon>
        <taxon>Betaproteobacteria</taxon>
        <taxon>Burkholderiales</taxon>
        <taxon>Comamonadaceae</taxon>
        <taxon>Hydrogenophaga</taxon>
    </lineage>
</organism>
<evidence type="ECO:0000313" key="3">
    <source>
        <dbReference type="Proteomes" id="UP001152876"/>
    </source>
</evidence>
<dbReference type="OrthoDB" id="581693at2"/>
<dbReference type="RefSeq" id="WP_068174045.1">
    <property type="nucleotide sequence ID" value="NZ_AOGK01000011.1"/>
</dbReference>
<comment type="caution">
    <text evidence="2">The sequence shown here is derived from an EMBL/GenBank/DDBJ whole genome shotgun (WGS) entry which is preliminary data.</text>
</comment>
<dbReference type="AlphaFoldDB" id="A0A9X4NSA9"/>
<dbReference type="Pfam" id="PF19540">
    <property type="entry name" value="DUF6064"/>
    <property type="match status" value="1"/>
</dbReference>
<dbReference type="EMBL" id="AOGK01000011">
    <property type="protein sequence ID" value="MDG5976287.1"/>
    <property type="molecule type" value="Genomic_DNA"/>
</dbReference>
<feature type="transmembrane region" description="Helical" evidence="1">
    <location>
        <begin position="30"/>
        <end position="49"/>
    </location>
</feature>
<reference evidence="2" key="1">
    <citation type="submission" date="2013-01" db="EMBL/GenBank/DDBJ databases">
        <title>Genome draft of Hydrogenophaga taeniospiralis 2K1.</title>
        <authorList>
            <person name="Gomila M."/>
            <person name="Lalucat J."/>
        </authorList>
    </citation>
    <scope>NUCLEOTIDE SEQUENCE</scope>
    <source>
        <strain evidence="2">CCUG 15921</strain>
    </source>
</reference>
<proteinExistence type="predicted"/>
<sequence length="230" mass="24461">MSEWWTYRPADLLMFAPRTYWRLFELHNDALWPLPVATTLAGIALALGLMRGHTLALRAGAAGLALCWALVAWAFLWRRYASIQPVAGAFAIAFALQALGLLALCAARSLRGTDQRARRGTGLALLAWALLAHPLLALAAGRPLAQAELFGLAPDPTVIASLGLLLYAQTGAGATRALLWALRSLALAWCLVSAATLWTMGSPQGWVPLAAAALTLAGLWRRPIAKPAPG</sequence>
<feature type="transmembrane region" description="Helical" evidence="1">
    <location>
        <begin position="56"/>
        <end position="76"/>
    </location>
</feature>
<dbReference type="Proteomes" id="UP001152876">
    <property type="component" value="Unassembled WGS sequence"/>
</dbReference>
<name>A0A9X4NSA9_9BURK</name>